<name>A0A670JN76_PODMU</name>
<dbReference type="GeneTree" id="ENSGT00940000173276"/>
<dbReference type="Proteomes" id="UP000472272">
    <property type="component" value="Chromosome 15"/>
</dbReference>
<dbReference type="AlphaFoldDB" id="A0A670JN76"/>
<dbReference type="Ensembl" id="ENSPMRT00000028125.1">
    <property type="protein sequence ID" value="ENSPMRP00000026513.1"/>
    <property type="gene ID" value="ENSPMRG00000017141.1"/>
</dbReference>
<feature type="domain" description="RIIa" evidence="1">
    <location>
        <begin position="8"/>
        <end position="45"/>
    </location>
</feature>
<organism evidence="2 3">
    <name type="scientific">Podarcis muralis</name>
    <name type="common">Wall lizard</name>
    <name type="synonym">Lacerta muralis</name>
    <dbReference type="NCBI Taxonomy" id="64176"/>
    <lineage>
        <taxon>Eukaryota</taxon>
        <taxon>Metazoa</taxon>
        <taxon>Chordata</taxon>
        <taxon>Craniata</taxon>
        <taxon>Vertebrata</taxon>
        <taxon>Euteleostomi</taxon>
        <taxon>Lepidosauria</taxon>
        <taxon>Squamata</taxon>
        <taxon>Bifurcata</taxon>
        <taxon>Unidentata</taxon>
        <taxon>Episquamata</taxon>
        <taxon>Laterata</taxon>
        <taxon>Lacertibaenia</taxon>
        <taxon>Lacertidae</taxon>
        <taxon>Podarcis</taxon>
    </lineage>
</organism>
<dbReference type="CDD" id="cd12100">
    <property type="entry name" value="DD_CABYR_SP17"/>
    <property type="match status" value="1"/>
</dbReference>
<reference evidence="2" key="2">
    <citation type="submission" date="2025-08" db="UniProtKB">
        <authorList>
            <consortium name="Ensembl"/>
        </authorList>
    </citation>
    <scope>IDENTIFICATION</scope>
</reference>
<proteinExistence type="predicted"/>
<dbReference type="InterPro" id="IPR003117">
    <property type="entry name" value="cAMP_dep_PK_reg_su_I/II_a/b"/>
</dbReference>
<dbReference type="GO" id="GO:0005516">
    <property type="term" value="F:calmodulin binding"/>
    <property type="evidence" value="ECO:0007669"/>
    <property type="project" value="TreeGrafter"/>
</dbReference>
<keyword evidence="3" id="KW-1185">Reference proteome</keyword>
<sequence>LLSSSPPPGFANLLEGLAREVLRSQPVDIPSFAAKYFETLLIERENWWDGEKKMHWKSEGAEKTCSSFPSWPFGVQVQSAWLAL</sequence>
<evidence type="ECO:0000313" key="2">
    <source>
        <dbReference type="Ensembl" id="ENSPMRP00000026513.1"/>
    </source>
</evidence>
<evidence type="ECO:0000313" key="3">
    <source>
        <dbReference type="Proteomes" id="UP000472272"/>
    </source>
</evidence>
<dbReference type="PANTHER" id="PTHR10699:SF16">
    <property type="entry name" value="SPERM SURFACE PROTEIN SP17"/>
    <property type="match status" value="1"/>
</dbReference>
<dbReference type="Pfam" id="PF02197">
    <property type="entry name" value="RIIa"/>
    <property type="match status" value="1"/>
</dbReference>
<dbReference type="SUPFAM" id="SSF47391">
    <property type="entry name" value="Dimerization-anchoring domain of cAMP-dependent PK regulatory subunit"/>
    <property type="match status" value="1"/>
</dbReference>
<evidence type="ECO:0000259" key="1">
    <source>
        <dbReference type="SMART" id="SM00394"/>
    </source>
</evidence>
<reference evidence="2 3" key="1">
    <citation type="journal article" date="2019" name="Proc. Natl. Acad. Sci. U.S.A.">
        <title>Regulatory changes in pterin and carotenoid genes underlie balanced color polymorphisms in the wall lizard.</title>
        <authorList>
            <person name="Andrade P."/>
            <person name="Pinho C."/>
            <person name="Perez I de Lanuza G."/>
            <person name="Afonso S."/>
            <person name="Brejcha J."/>
            <person name="Rubin C.J."/>
            <person name="Wallerman O."/>
            <person name="Pereira P."/>
            <person name="Sabatino S.J."/>
            <person name="Bellati A."/>
            <person name="Pellitteri-Rosa D."/>
            <person name="Bosakova Z."/>
            <person name="Bunikis I."/>
            <person name="Carretero M.A."/>
            <person name="Feiner N."/>
            <person name="Marsik P."/>
            <person name="Pauperio F."/>
            <person name="Salvi D."/>
            <person name="Soler L."/>
            <person name="While G.M."/>
            <person name="Uller T."/>
            <person name="Font E."/>
            <person name="Andersson L."/>
            <person name="Carneiro M."/>
        </authorList>
    </citation>
    <scope>NUCLEOTIDE SEQUENCE</scope>
</reference>
<accession>A0A670JN76</accession>
<reference evidence="2" key="3">
    <citation type="submission" date="2025-09" db="UniProtKB">
        <authorList>
            <consortium name="Ensembl"/>
        </authorList>
    </citation>
    <scope>IDENTIFICATION</scope>
</reference>
<dbReference type="InterPro" id="IPR047579">
    <property type="entry name" value="DD_CABYR_SP17"/>
</dbReference>
<protein>
    <recommendedName>
        <fullName evidence="1">RIIa domain-containing protein</fullName>
    </recommendedName>
</protein>
<dbReference type="PANTHER" id="PTHR10699">
    <property type="entry name" value="NEUROMODULIN"/>
    <property type="match status" value="1"/>
</dbReference>
<dbReference type="Gene3D" id="1.20.890.10">
    <property type="entry name" value="cAMP-dependent protein kinase regulatory subunit, dimerization-anchoring domain"/>
    <property type="match status" value="1"/>
</dbReference>
<dbReference type="SMART" id="SM00394">
    <property type="entry name" value="RIIa"/>
    <property type="match status" value="1"/>
</dbReference>